<protein>
    <submittedName>
        <fullName evidence="3">CubicO group peptidase (Beta-lactamase class C family)</fullName>
    </submittedName>
</protein>
<name>A0A4R6IVB8_9BACT</name>
<evidence type="ECO:0000313" key="3">
    <source>
        <dbReference type="EMBL" id="TDO26297.1"/>
    </source>
</evidence>
<dbReference type="InterPro" id="IPR012338">
    <property type="entry name" value="Beta-lactam/transpept-like"/>
</dbReference>
<evidence type="ECO:0000259" key="2">
    <source>
        <dbReference type="Pfam" id="PF14534"/>
    </source>
</evidence>
<dbReference type="Pfam" id="PF00144">
    <property type="entry name" value="Beta-lactamase"/>
    <property type="match status" value="1"/>
</dbReference>
<dbReference type="InterPro" id="IPR050789">
    <property type="entry name" value="Diverse_Enzym_Activities"/>
</dbReference>
<gene>
    <name evidence="3" type="ORF">BC659_1603</name>
</gene>
<evidence type="ECO:0000313" key="4">
    <source>
        <dbReference type="Proteomes" id="UP000295741"/>
    </source>
</evidence>
<dbReference type="RefSeq" id="WP_133474159.1">
    <property type="nucleotide sequence ID" value="NZ_SNWP01000011.1"/>
</dbReference>
<feature type="domain" description="Beta-lactamase-related" evidence="1">
    <location>
        <begin position="182"/>
        <end position="468"/>
    </location>
</feature>
<dbReference type="InterPro" id="IPR027843">
    <property type="entry name" value="DUF4440"/>
</dbReference>
<comment type="caution">
    <text evidence="3">The sequence shown here is derived from an EMBL/GenBank/DDBJ whole genome shotgun (WGS) entry which is preliminary data.</text>
</comment>
<sequence>MMYRQLLTLIFTIFGTCLGYTQVAKTSELFLQLKKQDSVFFERSFNLCDLDYLSTATHQNLIFFHDKGGIQNRQAFLESVRNNICGNPNQKPIRKRTENSLEVFPLYKDGTLYGAIQNGVHDFYIREPNKADRHTNRARFTHVWLLENGTWLLKEVLSYDHQEPNASTAVIPVEKEIESWLKAENVPALGMGIIENGQLQKINVFGTLDKKNPAPYNAIFKVASLTKPVTAIVALKLVSEGKLGLDEPLDAYWKDPDLGNNPWMHKLSPRIILSHQTGFPNWRYLNESKKLSFAFEPGTRFQYSGEGFEYLRKAMEAKFGRSLEQLADSLVFTPAKMKDTRFWWDNAMDTTRYVQNFDKYGNAHETVRYYKANASANLLTTVEDYGNFLVYVLQGAGLSQAVQDEMHKNQVKLKEQDYFGLGWEKITGFSNDEYILLHSGKDPGVSTLAVIFPKSKNGWLIFLNGDNDMKLIEKLLTEKLYLGAELWNKK</sequence>
<dbReference type="EMBL" id="SNWP01000011">
    <property type="protein sequence ID" value="TDO26297.1"/>
    <property type="molecule type" value="Genomic_DNA"/>
</dbReference>
<dbReference type="AlphaFoldDB" id="A0A4R6IVB8"/>
<dbReference type="PANTHER" id="PTHR43283">
    <property type="entry name" value="BETA-LACTAMASE-RELATED"/>
    <property type="match status" value="1"/>
</dbReference>
<evidence type="ECO:0000259" key="1">
    <source>
        <dbReference type="Pfam" id="PF00144"/>
    </source>
</evidence>
<feature type="domain" description="DUF4440" evidence="2">
    <location>
        <begin position="41"/>
        <end position="153"/>
    </location>
</feature>
<dbReference type="PANTHER" id="PTHR43283:SF18">
    <property type="match status" value="1"/>
</dbReference>
<dbReference type="InterPro" id="IPR032710">
    <property type="entry name" value="NTF2-like_dom_sf"/>
</dbReference>
<dbReference type="Gene3D" id="3.10.450.50">
    <property type="match status" value="1"/>
</dbReference>
<organism evidence="3 4">
    <name type="scientific">Sediminibacterium goheungense</name>
    <dbReference type="NCBI Taxonomy" id="1086393"/>
    <lineage>
        <taxon>Bacteria</taxon>
        <taxon>Pseudomonadati</taxon>
        <taxon>Bacteroidota</taxon>
        <taxon>Chitinophagia</taxon>
        <taxon>Chitinophagales</taxon>
        <taxon>Chitinophagaceae</taxon>
        <taxon>Sediminibacterium</taxon>
    </lineage>
</organism>
<keyword evidence="4" id="KW-1185">Reference proteome</keyword>
<dbReference type="SUPFAM" id="SSF56601">
    <property type="entry name" value="beta-lactamase/transpeptidase-like"/>
    <property type="match status" value="1"/>
</dbReference>
<accession>A0A4R6IVB8</accession>
<dbReference type="Pfam" id="PF14534">
    <property type="entry name" value="DUF4440"/>
    <property type="match status" value="1"/>
</dbReference>
<dbReference type="OrthoDB" id="1357763at2"/>
<proteinExistence type="predicted"/>
<dbReference type="Gene3D" id="3.40.710.10">
    <property type="entry name" value="DD-peptidase/beta-lactamase superfamily"/>
    <property type="match status" value="1"/>
</dbReference>
<dbReference type="InterPro" id="IPR001466">
    <property type="entry name" value="Beta-lactam-related"/>
</dbReference>
<dbReference type="Proteomes" id="UP000295741">
    <property type="component" value="Unassembled WGS sequence"/>
</dbReference>
<dbReference type="SUPFAM" id="SSF54427">
    <property type="entry name" value="NTF2-like"/>
    <property type="match status" value="1"/>
</dbReference>
<reference evidence="3 4" key="1">
    <citation type="submission" date="2019-03" db="EMBL/GenBank/DDBJ databases">
        <title>Genomic Encyclopedia of Archaeal and Bacterial Type Strains, Phase II (KMG-II): from individual species to whole genera.</title>
        <authorList>
            <person name="Goeker M."/>
        </authorList>
    </citation>
    <scope>NUCLEOTIDE SEQUENCE [LARGE SCALE GENOMIC DNA]</scope>
    <source>
        <strain evidence="3 4">DSM 28323</strain>
    </source>
</reference>